<feature type="active site" evidence="1">
    <location>
        <position position="30"/>
    </location>
</feature>
<gene>
    <name evidence="4" type="ORF">G7057_00990</name>
</gene>
<evidence type="ECO:0000313" key="5">
    <source>
        <dbReference type="Proteomes" id="UP000501451"/>
    </source>
</evidence>
<dbReference type="InterPro" id="IPR025540">
    <property type="entry name" value="FlK"/>
</dbReference>
<sequence>MHQSISKRFEVTSDHSAASVGSGGLDVLSTPSLIAFMEQTAYQFIQADLPDTETTVGYEIMTKHLAPSLIGQAVTIHCQLVEQNNNRYSFQLEAYVADQKIATASHKRARVVIDQFLNKR</sequence>
<dbReference type="EMBL" id="CP049740">
    <property type="protein sequence ID" value="QII81185.1"/>
    <property type="molecule type" value="Genomic_DNA"/>
</dbReference>
<protein>
    <submittedName>
        <fullName evidence="4">Thioesterase family protein</fullName>
    </submittedName>
</protein>
<evidence type="ECO:0000256" key="1">
    <source>
        <dbReference type="PIRSR" id="PIRSR014972-1"/>
    </source>
</evidence>
<feature type="binding site" evidence="2">
    <location>
        <position position="57"/>
    </location>
    <ligand>
        <name>CoA</name>
        <dbReference type="ChEBI" id="CHEBI:57287"/>
    </ligand>
</feature>
<dbReference type="Pfam" id="PF22636">
    <property type="entry name" value="FlK"/>
    <property type="match status" value="1"/>
</dbReference>
<feature type="active site" evidence="1">
    <location>
        <position position="38"/>
    </location>
</feature>
<evidence type="ECO:0000256" key="2">
    <source>
        <dbReference type="PIRSR" id="PIRSR014972-2"/>
    </source>
</evidence>
<dbReference type="Gene3D" id="3.10.129.10">
    <property type="entry name" value="Hotdog Thioesterase"/>
    <property type="match status" value="1"/>
</dbReference>
<dbReference type="RefSeq" id="WP_166160625.1">
    <property type="nucleotide sequence ID" value="NZ_CP049740.1"/>
</dbReference>
<feature type="binding site" evidence="2">
    <location>
        <position position="108"/>
    </location>
    <ligand>
        <name>substrate</name>
    </ligand>
</feature>
<organism evidence="4 5">
    <name type="scientific">Jeotgalibaca arthritidis</name>
    <dbReference type="NCBI Taxonomy" id="1868794"/>
    <lineage>
        <taxon>Bacteria</taxon>
        <taxon>Bacillati</taxon>
        <taxon>Bacillota</taxon>
        <taxon>Bacilli</taxon>
        <taxon>Lactobacillales</taxon>
        <taxon>Carnobacteriaceae</taxon>
        <taxon>Jeotgalibaca</taxon>
    </lineage>
</organism>
<proteinExistence type="predicted"/>
<evidence type="ECO:0000313" key="4">
    <source>
        <dbReference type="EMBL" id="QII81185.1"/>
    </source>
</evidence>
<dbReference type="KEGG" id="jar:G7057_00990"/>
<dbReference type="InterPro" id="IPR029069">
    <property type="entry name" value="HotDog_dom_sf"/>
</dbReference>
<feature type="domain" description="Fluoroacetyl-CoA-specific thioesterase-like" evidence="3">
    <location>
        <begin position="11"/>
        <end position="111"/>
    </location>
</feature>
<dbReference type="AlphaFoldDB" id="A0A6G7K7F8"/>
<feature type="active site" evidence="1">
    <location>
        <position position="64"/>
    </location>
</feature>
<dbReference type="InterPro" id="IPR054485">
    <property type="entry name" value="FlK-like_dom"/>
</dbReference>
<dbReference type="CDD" id="cd03440">
    <property type="entry name" value="hot_dog"/>
    <property type="match status" value="1"/>
</dbReference>
<feature type="binding site" evidence="2">
    <location>
        <position position="57"/>
    </location>
    <ligand>
        <name>substrate</name>
    </ligand>
</feature>
<reference evidence="4 5" key="1">
    <citation type="journal article" date="2017" name="Int. J. Syst. Evol. Microbiol.">
        <title>Jeotgalibaca porci sp. nov. and Jeotgalibaca arthritidis sp. nov., isolated from pigs, and emended description of the genus Jeotgalibaca.</title>
        <authorList>
            <person name="Zamora L."/>
            <person name="Perez-Sancho M."/>
            <person name="Dominguez L."/>
            <person name="Fernandez-Garayzabal J.F."/>
            <person name="Vela A.I."/>
        </authorList>
    </citation>
    <scope>NUCLEOTIDE SEQUENCE [LARGE SCALE GENOMIC DNA]</scope>
    <source>
        <strain evidence="4 5">CECT 9157</strain>
    </source>
</reference>
<dbReference type="PIRSF" id="PIRSF014972">
    <property type="entry name" value="FlK"/>
    <property type="match status" value="1"/>
</dbReference>
<keyword evidence="5" id="KW-1185">Reference proteome</keyword>
<evidence type="ECO:0000259" key="3">
    <source>
        <dbReference type="Pfam" id="PF22636"/>
    </source>
</evidence>
<dbReference type="PANTHER" id="PTHR36934">
    <property type="entry name" value="BLR0278 PROTEIN"/>
    <property type="match status" value="1"/>
</dbReference>
<accession>A0A6G7K7F8</accession>
<name>A0A6G7K7F8_9LACT</name>
<dbReference type="SUPFAM" id="SSF54637">
    <property type="entry name" value="Thioesterase/thiol ester dehydrase-isomerase"/>
    <property type="match status" value="1"/>
</dbReference>
<dbReference type="PANTHER" id="PTHR36934:SF1">
    <property type="entry name" value="THIOESTERASE DOMAIN-CONTAINING PROTEIN"/>
    <property type="match status" value="1"/>
</dbReference>
<dbReference type="Proteomes" id="UP000501451">
    <property type="component" value="Chromosome"/>
</dbReference>